<keyword evidence="3" id="KW-1185">Reference proteome</keyword>
<dbReference type="EMBL" id="KQ087276">
    <property type="protein sequence ID" value="KLT38956.1"/>
    <property type="molecule type" value="Genomic_DNA"/>
</dbReference>
<feature type="compositionally biased region" description="Low complexity" evidence="1">
    <location>
        <begin position="243"/>
        <end position="254"/>
    </location>
</feature>
<organism evidence="2 3">
    <name type="scientific">Cutaneotrichosporon oleaginosum</name>
    <dbReference type="NCBI Taxonomy" id="879819"/>
    <lineage>
        <taxon>Eukaryota</taxon>
        <taxon>Fungi</taxon>
        <taxon>Dikarya</taxon>
        <taxon>Basidiomycota</taxon>
        <taxon>Agaricomycotina</taxon>
        <taxon>Tremellomycetes</taxon>
        <taxon>Trichosporonales</taxon>
        <taxon>Trichosporonaceae</taxon>
        <taxon>Cutaneotrichosporon</taxon>
    </lineage>
</organism>
<dbReference type="AlphaFoldDB" id="A0A0J0XD15"/>
<reference evidence="2 3" key="1">
    <citation type="submission" date="2015-03" db="EMBL/GenBank/DDBJ databases">
        <title>Genomics and transcriptomics of the oil-accumulating basidiomycete yeast T. oleaginosus allow insights into substrate utilization and the diverse evolutionary trajectories of mating systems in fungi.</title>
        <authorList>
            <consortium name="DOE Joint Genome Institute"/>
            <person name="Kourist R."/>
            <person name="Kracht O."/>
            <person name="Bracharz F."/>
            <person name="Lipzen A."/>
            <person name="Nolan M."/>
            <person name="Ohm R."/>
            <person name="Grigoriev I."/>
            <person name="Sun S."/>
            <person name="Heitman J."/>
            <person name="Bruck T."/>
            <person name="Nowrousian M."/>
        </authorList>
    </citation>
    <scope>NUCLEOTIDE SEQUENCE [LARGE SCALE GENOMIC DNA]</scope>
    <source>
        <strain evidence="2 3">IBC0246</strain>
    </source>
</reference>
<sequence>MFPLMPEPLAPARPEIAEAAPYTACGCVHHRQVQSAPTSPLPALRSPSQRSRLFAEASEARRRFNQCRDWASIVSGAARDAVHFNVVDHGSPYASGQRTLPAFYYDPDAHEPAALNPTQCGPGCTSSRRDKDTDTKPIAKRPGAGVSIKVEEHEEHEEHEEREEHEPTALGLRFRHYRPHGAEREYQYARIEVLDEKPRRLHVEPHLEGSALRKRRRSPHAAAAAASAPPAQRVKVEPPSPRRPSSVPAPARASGSRHDRRTEPHPRSRVSEPPRAHEHRQARQERDRRAHSPRPSPPRVQALPMRVVLSTQSAPDTTAGADADHGRAPDQDSPKRICDPLPSIGGLWCARDTRHHTSSHPPSSSKSNSRKAP</sequence>
<feature type="region of interest" description="Disordered" evidence="1">
    <location>
        <begin position="114"/>
        <end position="172"/>
    </location>
</feature>
<dbReference type="GeneID" id="28979893"/>
<gene>
    <name evidence="2" type="ORF">CC85DRAFT_10719</name>
</gene>
<feature type="compositionally biased region" description="Basic and acidic residues" evidence="1">
    <location>
        <begin position="256"/>
        <end position="290"/>
    </location>
</feature>
<evidence type="ECO:0000313" key="2">
    <source>
        <dbReference type="EMBL" id="KLT38956.1"/>
    </source>
</evidence>
<feature type="region of interest" description="Disordered" evidence="1">
    <location>
        <begin position="204"/>
        <end position="373"/>
    </location>
</feature>
<proteinExistence type="predicted"/>
<dbReference type="RefSeq" id="XP_018275447.1">
    <property type="nucleotide sequence ID" value="XM_018419290.1"/>
</dbReference>
<dbReference type="Proteomes" id="UP000053611">
    <property type="component" value="Unassembled WGS sequence"/>
</dbReference>
<evidence type="ECO:0000313" key="3">
    <source>
        <dbReference type="Proteomes" id="UP000053611"/>
    </source>
</evidence>
<evidence type="ECO:0000256" key="1">
    <source>
        <dbReference type="SAM" id="MobiDB-lite"/>
    </source>
</evidence>
<protein>
    <submittedName>
        <fullName evidence="2">Uncharacterized protein</fullName>
    </submittedName>
</protein>
<name>A0A0J0XD15_9TREE</name>
<feature type="compositionally biased region" description="Basic and acidic residues" evidence="1">
    <location>
        <begin position="322"/>
        <end position="338"/>
    </location>
</feature>
<feature type="compositionally biased region" description="Basic and acidic residues" evidence="1">
    <location>
        <begin position="127"/>
        <end position="137"/>
    </location>
</feature>
<feature type="compositionally biased region" description="Low complexity" evidence="1">
    <location>
        <begin position="220"/>
        <end position="231"/>
    </location>
</feature>
<accession>A0A0J0XD15</accession>